<keyword evidence="3" id="KW-1185">Reference proteome</keyword>
<accession>A0A1M7Y624</accession>
<keyword evidence="1" id="KW-0472">Membrane</keyword>
<dbReference type="OrthoDB" id="2053595at2"/>
<proteinExistence type="predicted"/>
<reference evidence="2 3" key="1">
    <citation type="submission" date="2016-12" db="EMBL/GenBank/DDBJ databases">
        <authorList>
            <person name="Song W.-J."/>
            <person name="Kurnit D.M."/>
        </authorList>
    </citation>
    <scope>NUCLEOTIDE SEQUENCE [LARGE SCALE GENOMIC DNA]</scope>
    <source>
        <strain evidence="2 3">DSM 12503</strain>
    </source>
</reference>
<protein>
    <submittedName>
        <fullName evidence="2">Zinc-ribbon domain-containing protein</fullName>
    </submittedName>
</protein>
<evidence type="ECO:0000313" key="2">
    <source>
        <dbReference type="EMBL" id="SHO47837.1"/>
    </source>
</evidence>
<dbReference type="STRING" id="1121345.SAMN02745217_01672"/>
<dbReference type="AlphaFoldDB" id="A0A1M7Y624"/>
<evidence type="ECO:0000256" key="1">
    <source>
        <dbReference type="SAM" id="Phobius"/>
    </source>
</evidence>
<organism evidence="2 3">
    <name type="scientific">Anaerocolumna xylanovorans DSM 12503</name>
    <dbReference type="NCBI Taxonomy" id="1121345"/>
    <lineage>
        <taxon>Bacteria</taxon>
        <taxon>Bacillati</taxon>
        <taxon>Bacillota</taxon>
        <taxon>Clostridia</taxon>
        <taxon>Lachnospirales</taxon>
        <taxon>Lachnospiraceae</taxon>
        <taxon>Anaerocolumna</taxon>
    </lineage>
</organism>
<evidence type="ECO:0000313" key="3">
    <source>
        <dbReference type="Proteomes" id="UP000184612"/>
    </source>
</evidence>
<sequence length="138" mass="15815">MICKSCGRTIENANANFCDYCGDSLREQGFQNIQALNVHHDETEVKEGEKPVTFGNWLGSMLLFFIPFIGAAIYITMLIYWSFSEKIAKSKRDWARAALVIVFLFIFLGAIYLDFVIQQLGARGIDLNSYIRQFYGNY</sequence>
<dbReference type="Proteomes" id="UP000184612">
    <property type="component" value="Unassembled WGS sequence"/>
</dbReference>
<name>A0A1M7Y624_9FIRM</name>
<feature type="transmembrane region" description="Helical" evidence="1">
    <location>
        <begin position="94"/>
        <end position="113"/>
    </location>
</feature>
<feature type="transmembrane region" description="Helical" evidence="1">
    <location>
        <begin position="57"/>
        <end position="82"/>
    </location>
</feature>
<keyword evidence="1" id="KW-1133">Transmembrane helix</keyword>
<keyword evidence="1" id="KW-0812">Transmembrane</keyword>
<dbReference type="EMBL" id="FRFD01000004">
    <property type="protein sequence ID" value="SHO47837.1"/>
    <property type="molecule type" value="Genomic_DNA"/>
</dbReference>
<gene>
    <name evidence="2" type="ORF">SAMN02745217_01672</name>
</gene>
<dbReference type="RefSeq" id="WP_073588365.1">
    <property type="nucleotide sequence ID" value="NZ_FRFD01000004.1"/>
</dbReference>